<proteinExistence type="predicted"/>
<feature type="domain" description="Zn(2)-C6 fungal-type" evidence="10">
    <location>
        <begin position="33"/>
        <end position="61"/>
    </location>
</feature>
<keyword evidence="9" id="KW-0812">Transmembrane</keyword>
<sequence>MPFRGMNAEFDGSMMLETPSPSLTSPMTRRHAACLRCRRRKQRCDGQLPACANCSRAGADCLQGVTSHSLSRSRIYYLENRVKELEGYEQARGRNVSSSSESFVGNIDESTAVHRRTSPARVVERPDLSSQHVQVPESSPVTQSPPGSVPGSITRDQPIAHEVGLLSLANATDPKYLGPSSGVAFARLIYAGAPQSQGLPLSHIDTFNTSQAQRSLPPQPIEAVDLPPLAECQQYAEASFEAILFLPFLAYDDVFTLLDHVHAFNKTGSWSHDMPITIAFAQVFLVLSLGARLLETKLKSSFNSSPLLESGMRLYHPAGLNAWHLVHIIIASCLDLGLQRRVNRPRTAETEVQRKRRYIRSGVFWSAYSLDRSLTTILGRPLTLRDEAIDAEFPGMDQGFEAEMGALEWPHSGINGKENGIGPYLACIYSLRFDRIVAEIKLMLYRVSRSPSRFPWPTNMDHWQSEVEASCHSLLEEAENRQRGRHKGDAVSLSLLAVQKLQLKHHQCMMLLYRPSPQITRPSRQATEKCFNSAVEIIRTSADLHRFKNMDCTWLSAHSIFVAAVTVFYYIWAKHEGIASMVSPRCLEVLETAPQLLRSLSETWPVAKEASGKLESLISAIRDSPDLLSQQGPSNDRSQAANGTGCHGASAEDNISNNGNQTDSWSQQGAHSLVDELGILRDFFDLGWLDTVTLDPLPFPVS</sequence>
<dbReference type="CDD" id="cd12148">
    <property type="entry name" value="fungal_TF_MHR"/>
    <property type="match status" value="1"/>
</dbReference>
<dbReference type="SMART" id="SM00906">
    <property type="entry name" value="Fungal_trans"/>
    <property type="match status" value="1"/>
</dbReference>
<keyword evidence="12" id="KW-1185">Reference proteome</keyword>
<keyword evidence="2" id="KW-0479">Metal-binding</keyword>
<dbReference type="GO" id="GO:0000981">
    <property type="term" value="F:DNA-binding transcription factor activity, RNA polymerase II-specific"/>
    <property type="evidence" value="ECO:0007669"/>
    <property type="project" value="InterPro"/>
</dbReference>
<feature type="region of interest" description="Disordered" evidence="8">
    <location>
        <begin position="1"/>
        <end position="27"/>
    </location>
</feature>
<feature type="compositionally biased region" description="Polar residues" evidence="8">
    <location>
        <begin position="628"/>
        <end position="642"/>
    </location>
</feature>
<dbReference type="CDD" id="cd00067">
    <property type="entry name" value="GAL4"/>
    <property type="match status" value="1"/>
</dbReference>
<keyword evidence="5" id="KW-0238">DNA-binding</keyword>
<dbReference type="Gene3D" id="4.10.240.10">
    <property type="entry name" value="Zn(2)-C6 fungal-type DNA-binding domain"/>
    <property type="match status" value="1"/>
</dbReference>
<evidence type="ECO:0000256" key="2">
    <source>
        <dbReference type="ARBA" id="ARBA00022723"/>
    </source>
</evidence>
<feature type="compositionally biased region" description="Polar residues" evidence="8">
    <location>
        <begin position="128"/>
        <end position="146"/>
    </location>
</feature>
<keyword evidence="6" id="KW-0804">Transcription</keyword>
<dbReference type="Pfam" id="PF04082">
    <property type="entry name" value="Fungal_trans"/>
    <property type="match status" value="1"/>
</dbReference>
<evidence type="ECO:0000256" key="3">
    <source>
        <dbReference type="ARBA" id="ARBA00022833"/>
    </source>
</evidence>
<dbReference type="GeneID" id="83201961"/>
<reference evidence="11" key="1">
    <citation type="submission" date="2022-11" db="EMBL/GenBank/DDBJ databases">
        <authorList>
            <person name="Petersen C."/>
        </authorList>
    </citation>
    <scope>NUCLEOTIDE SEQUENCE</scope>
    <source>
        <strain evidence="11">IBT 19713</strain>
    </source>
</reference>
<evidence type="ECO:0000256" key="5">
    <source>
        <dbReference type="ARBA" id="ARBA00023125"/>
    </source>
</evidence>
<dbReference type="Pfam" id="PF00172">
    <property type="entry name" value="Zn_clus"/>
    <property type="match status" value="1"/>
</dbReference>
<dbReference type="PANTHER" id="PTHR47782:SF1">
    <property type="entry name" value="PYRIMIDINE PATHWAY REGULATORY PROTEIN 1"/>
    <property type="match status" value="1"/>
</dbReference>
<feature type="compositionally biased region" description="Polar residues" evidence="8">
    <location>
        <begin position="653"/>
        <end position="667"/>
    </location>
</feature>
<evidence type="ECO:0000256" key="1">
    <source>
        <dbReference type="ARBA" id="ARBA00004123"/>
    </source>
</evidence>
<dbReference type="GO" id="GO:0005634">
    <property type="term" value="C:nucleus"/>
    <property type="evidence" value="ECO:0007669"/>
    <property type="project" value="UniProtKB-SubCell"/>
</dbReference>
<dbReference type="EMBL" id="JAPQKS010000004">
    <property type="protein sequence ID" value="KAJ5232405.1"/>
    <property type="molecule type" value="Genomic_DNA"/>
</dbReference>
<evidence type="ECO:0000256" key="8">
    <source>
        <dbReference type="SAM" id="MobiDB-lite"/>
    </source>
</evidence>
<dbReference type="GO" id="GO:0043565">
    <property type="term" value="F:sequence-specific DNA binding"/>
    <property type="evidence" value="ECO:0007669"/>
    <property type="project" value="TreeGrafter"/>
</dbReference>
<evidence type="ECO:0000256" key="9">
    <source>
        <dbReference type="SAM" id="Phobius"/>
    </source>
</evidence>
<feature type="region of interest" description="Disordered" evidence="8">
    <location>
        <begin position="92"/>
        <end position="151"/>
    </location>
</feature>
<feature type="region of interest" description="Disordered" evidence="8">
    <location>
        <begin position="628"/>
        <end position="667"/>
    </location>
</feature>
<dbReference type="InterPro" id="IPR052202">
    <property type="entry name" value="Yeast_MetPath_Reg"/>
</dbReference>
<evidence type="ECO:0000313" key="12">
    <source>
        <dbReference type="Proteomes" id="UP001150941"/>
    </source>
</evidence>
<dbReference type="PROSITE" id="PS00463">
    <property type="entry name" value="ZN2_CY6_FUNGAL_1"/>
    <property type="match status" value="1"/>
</dbReference>
<dbReference type="SUPFAM" id="SSF57701">
    <property type="entry name" value="Zn2/Cys6 DNA-binding domain"/>
    <property type="match status" value="1"/>
</dbReference>
<protein>
    <recommendedName>
        <fullName evidence="10">Zn(2)-C6 fungal-type domain-containing protein</fullName>
    </recommendedName>
</protein>
<dbReference type="InterPro" id="IPR001138">
    <property type="entry name" value="Zn2Cys6_DnaBD"/>
</dbReference>
<evidence type="ECO:0000256" key="6">
    <source>
        <dbReference type="ARBA" id="ARBA00023163"/>
    </source>
</evidence>
<evidence type="ECO:0000256" key="7">
    <source>
        <dbReference type="ARBA" id="ARBA00023242"/>
    </source>
</evidence>
<keyword evidence="9" id="KW-1133">Transmembrane helix</keyword>
<dbReference type="SMART" id="SM00066">
    <property type="entry name" value="GAL4"/>
    <property type="match status" value="1"/>
</dbReference>
<keyword evidence="3" id="KW-0862">Zinc</keyword>
<evidence type="ECO:0000259" key="10">
    <source>
        <dbReference type="PROSITE" id="PS50048"/>
    </source>
</evidence>
<dbReference type="GO" id="GO:0008270">
    <property type="term" value="F:zinc ion binding"/>
    <property type="evidence" value="ECO:0007669"/>
    <property type="project" value="InterPro"/>
</dbReference>
<dbReference type="AlphaFoldDB" id="A0A9W9TMX1"/>
<comment type="caution">
    <text evidence="11">The sequence shown here is derived from an EMBL/GenBank/DDBJ whole genome shotgun (WGS) entry which is preliminary data.</text>
</comment>
<evidence type="ECO:0000256" key="4">
    <source>
        <dbReference type="ARBA" id="ARBA00023015"/>
    </source>
</evidence>
<evidence type="ECO:0000313" key="11">
    <source>
        <dbReference type="EMBL" id="KAJ5232405.1"/>
    </source>
</evidence>
<dbReference type="OrthoDB" id="25921at2759"/>
<accession>A0A9W9TMX1</accession>
<dbReference type="InterPro" id="IPR007219">
    <property type="entry name" value="XnlR_reg_dom"/>
</dbReference>
<dbReference type="InterPro" id="IPR036864">
    <property type="entry name" value="Zn2-C6_fun-type_DNA-bd_sf"/>
</dbReference>
<name>A0A9W9TMX1_9EURO</name>
<dbReference type="GO" id="GO:0045944">
    <property type="term" value="P:positive regulation of transcription by RNA polymerase II"/>
    <property type="evidence" value="ECO:0007669"/>
    <property type="project" value="TreeGrafter"/>
</dbReference>
<comment type="subcellular location">
    <subcellularLocation>
        <location evidence="1">Nucleus</location>
    </subcellularLocation>
</comment>
<gene>
    <name evidence="11" type="ORF">N7468_005361</name>
</gene>
<dbReference type="RefSeq" id="XP_058330398.1">
    <property type="nucleotide sequence ID" value="XM_058474658.1"/>
</dbReference>
<feature type="transmembrane region" description="Helical" evidence="9">
    <location>
        <begin position="554"/>
        <end position="572"/>
    </location>
</feature>
<dbReference type="PROSITE" id="PS50048">
    <property type="entry name" value="ZN2_CY6_FUNGAL_2"/>
    <property type="match status" value="1"/>
</dbReference>
<keyword evidence="4" id="KW-0805">Transcription regulation</keyword>
<keyword evidence="9" id="KW-0472">Membrane</keyword>
<dbReference type="PANTHER" id="PTHR47782">
    <property type="entry name" value="ZN(II)2CYS6 TRANSCRIPTION FACTOR (EUROFUNG)-RELATED"/>
    <property type="match status" value="1"/>
</dbReference>
<dbReference type="GO" id="GO:0006351">
    <property type="term" value="P:DNA-templated transcription"/>
    <property type="evidence" value="ECO:0007669"/>
    <property type="project" value="InterPro"/>
</dbReference>
<reference evidence="11" key="2">
    <citation type="journal article" date="2023" name="IMA Fungus">
        <title>Comparative genomic study of the Penicillium genus elucidates a diverse pangenome and 15 lateral gene transfer events.</title>
        <authorList>
            <person name="Petersen C."/>
            <person name="Sorensen T."/>
            <person name="Nielsen M.R."/>
            <person name="Sondergaard T.E."/>
            <person name="Sorensen J.L."/>
            <person name="Fitzpatrick D.A."/>
            <person name="Frisvad J.C."/>
            <person name="Nielsen K.L."/>
        </authorList>
    </citation>
    <scope>NUCLEOTIDE SEQUENCE</scope>
    <source>
        <strain evidence="11">IBT 19713</strain>
    </source>
</reference>
<keyword evidence="7" id="KW-0539">Nucleus</keyword>
<dbReference type="Proteomes" id="UP001150941">
    <property type="component" value="Unassembled WGS sequence"/>
</dbReference>
<organism evidence="11 12">
    <name type="scientific">Penicillium chermesinum</name>
    <dbReference type="NCBI Taxonomy" id="63820"/>
    <lineage>
        <taxon>Eukaryota</taxon>
        <taxon>Fungi</taxon>
        <taxon>Dikarya</taxon>
        <taxon>Ascomycota</taxon>
        <taxon>Pezizomycotina</taxon>
        <taxon>Eurotiomycetes</taxon>
        <taxon>Eurotiomycetidae</taxon>
        <taxon>Eurotiales</taxon>
        <taxon>Aspergillaceae</taxon>
        <taxon>Penicillium</taxon>
    </lineage>
</organism>